<evidence type="ECO:0000313" key="2">
    <source>
        <dbReference type="EMBL" id="EDQ52767.1"/>
    </source>
</evidence>
<feature type="region of interest" description="Disordered" evidence="1">
    <location>
        <begin position="1"/>
        <end position="25"/>
    </location>
</feature>
<dbReference type="HOGENOM" id="CLU_652822_0_0_1"/>
<sequence>MAKTYGHTNRQILSSPKERGGSEFPKHAALMESKCSEFKTIRSIRAYLGAGVPWGSETTLHRQRLKRKNVVCLHPPVPRRLRGRSSGPPYIKHHNMKFEQRLVHVYEGTHNFRAGEGIRVFSKFGVSLNASLELKQFNYALNKVKAPTNVRLTGSLSLTEKLRGGVTKQNLSVRIYKLRLGVGVLFPSPLLEKALFANVVMSTGTFRCVRLDTGFSLHLQPHHDVGLKPEVRASYEHAEQLRAVNSTKLLQESPLYAEDEEEDYPLGLHRRRPSTPQDYTLAIDYTASKTVNSLIDKCKHFQCVSSLYKEESHELLSTLVGLHEILQIILGLPNLCRYQEVLEDIMLYSTRAFAFMEKLCYLQLPNSNHGVHKSAMKISEYACRFYNQTVRLCEKYETSDDHRRCISSREERPSFGVTTYRVPIDNVADRLLKKRHVRIPLVELDGKSAYNVELSYPRSWFSKDVAMSAKIESNDRGFSQTLQTGRVKIEKGSWGWEEAQDTILVTYDDLVVANVAAVSGSLLSFTKQSRTKENQSAQKYRTSIQIVGSSRIDLDLQNLFIKGVKDKDCVYYKCFVNMSGLEEVLGIYRYQQKQFLPAEGMLHIVGRGNQPGLRHVLVAIFSSLGFTPLA</sequence>
<feature type="compositionally biased region" description="Polar residues" evidence="1">
    <location>
        <begin position="1"/>
        <end position="14"/>
    </location>
</feature>
<evidence type="ECO:0000256" key="1">
    <source>
        <dbReference type="SAM" id="MobiDB-lite"/>
    </source>
</evidence>
<organism>
    <name type="scientific">Physcomitrium patens</name>
    <name type="common">Spreading-leaved earth moss</name>
    <name type="synonym">Physcomitrella patens</name>
    <dbReference type="NCBI Taxonomy" id="3218"/>
    <lineage>
        <taxon>Eukaryota</taxon>
        <taxon>Viridiplantae</taxon>
        <taxon>Streptophyta</taxon>
        <taxon>Embryophyta</taxon>
        <taxon>Bryophyta</taxon>
        <taxon>Bryophytina</taxon>
        <taxon>Bryopsida</taxon>
        <taxon>Funariidae</taxon>
        <taxon>Funariales</taxon>
        <taxon>Funariaceae</taxon>
        <taxon>Physcomitrium</taxon>
    </lineage>
</organism>
<accession>A9TUZ2</accession>
<reference evidence="2" key="1">
    <citation type="journal article" date="2008" name="Science">
        <title>The Physcomitrella genome reveals evolutionary insights into the conquest of land by plants.</title>
        <authorList>
            <person name="Rensing S."/>
            <person name="Lang D."/>
            <person name="Zimmer A."/>
            <person name="Terry A."/>
            <person name="Salamov A."/>
            <person name="Shapiro H."/>
            <person name="Nishiyama T."/>
            <person name="Perroud P.-F."/>
            <person name="Lindquist E."/>
            <person name="Kamisugi Y."/>
            <person name="Tanahashi T."/>
            <person name="Sakakibara K."/>
            <person name="Fujita T."/>
            <person name="Oishi K."/>
            <person name="Shin-I T."/>
            <person name="Kuroki Y."/>
            <person name="Toyoda A."/>
            <person name="Suzuki Y."/>
            <person name="Hashimoto A."/>
            <person name="Yamaguchi K."/>
            <person name="Sugano A."/>
            <person name="Kohara Y."/>
            <person name="Fujiyama A."/>
            <person name="Anterola A."/>
            <person name="Aoki S."/>
            <person name="Ashton N."/>
            <person name="Barbazuk W.B."/>
            <person name="Barker E."/>
            <person name="Bennetzen J."/>
            <person name="Bezanilla M."/>
            <person name="Blankenship R."/>
            <person name="Cho S.H."/>
            <person name="Dutcher S."/>
            <person name="Estelle M."/>
            <person name="Fawcett J.A."/>
            <person name="Gundlach H."/>
            <person name="Hanada K."/>
            <person name="Heyl A."/>
            <person name="Hicks K.A."/>
            <person name="Hugh J."/>
            <person name="Lohr M."/>
            <person name="Mayer K."/>
            <person name="Melkozernov A."/>
            <person name="Murata T."/>
            <person name="Nelson D."/>
            <person name="Pils B."/>
            <person name="Prigge M."/>
            <person name="Reiss B."/>
            <person name="Renner T."/>
            <person name="Rombauts S."/>
            <person name="Rushton P."/>
            <person name="Sanderfoot A."/>
            <person name="Schween G."/>
            <person name="Shiu S.-H."/>
            <person name="Stueber K."/>
            <person name="Theodoulou F.L."/>
            <person name="Tu H."/>
            <person name="Van de Peer Y."/>
            <person name="Verrier P.J."/>
            <person name="Waters E."/>
            <person name="Wood A."/>
            <person name="Yang L."/>
            <person name="Cove D."/>
            <person name="Cuming A."/>
            <person name="Hasebe M."/>
            <person name="Lucas S."/>
            <person name="Mishler D.B."/>
            <person name="Reski R."/>
            <person name="Grigoriev I."/>
            <person name="Quatrano R.S."/>
            <person name="Boore J.L."/>
        </authorList>
    </citation>
    <scope>NUCLEOTIDE SEQUENCE [LARGE SCALE GENOMIC DNA]</scope>
</reference>
<name>A9TUZ2_PHYPA</name>
<protein>
    <submittedName>
        <fullName evidence="2">Predicted protein</fullName>
    </submittedName>
</protein>
<proteinExistence type="predicted"/>
<feature type="compositionally biased region" description="Basic and acidic residues" evidence="1">
    <location>
        <begin position="16"/>
        <end position="25"/>
    </location>
</feature>
<dbReference type="AlphaFoldDB" id="A9TUZ2"/>
<dbReference type="EMBL" id="DS545218">
    <property type="protein sequence ID" value="EDQ52767.1"/>
    <property type="molecule type" value="Genomic_DNA"/>
</dbReference>
<gene>
    <name evidence="2" type="ORF">PHYPADRAFT_172096</name>
</gene>